<name>R7RTQ6_FLAPJ</name>
<dbReference type="Pfam" id="PF12728">
    <property type="entry name" value="HTH_17"/>
    <property type="match status" value="1"/>
</dbReference>
<dbReference type="NCBIfam" id="TIGR01764">
    <property type="entry name" value="excise"/>
    <property type="match status" value="1"/>
</dbReference>
<reference evidence="2 3" key="1">
    <citation type="journal article" date="2007" name="Nat. Biotechnol.">
        <title>Complete genome sequence of the fish pathogen Flavobacterium psychrophilum.</title>
        <authorList>
            <person name="Duchaud E."/>
            <person name="Boussaha M."/>
            <person name="Loux V."/>
            <person name="Bernardet J.F."/>
            <person name="Michel C."/>
            <person name="Kerouault B."/>
            <person name="Mondot S."/>
            <person name="Nicolas P."/>
            <person name="Bossy R."/>
            <person name="Caron C."/>
            <person name="Bessieres P."/>
            <person name="Gibrat J.F."/>
            <person name="Claverol S."/>
            <person name="Dumetz F."/>
            <person name="Le Henaff M."/>
            <person name="Benmansour A."/>
        </authorList>
    </citation>
    <scope>NUCLEOTIDE SEQUENCE [LARGE SCALE GENOMIC DNA]</scope>
    <source>
        <strain evidence="3">ATCC 49511 / DSM 21280 / CIP 103535 / JIP02/86</strain>
    </source>
</reference>
<dbReference type="OrthoDB" id="1003442at2"/>
<dbReference type="InterPro" id="IPR041657">
    <property type="entry name" value="HTH_17"/>
</dbReference>
<dbReference type="EMBL" id="AM398681">
    <property type="protein sequence ID" value="CDF59555.1"/>
    <property type="molecule type" value="Genomic_DNA"/>
</dbReference>
<dbReference type="STRING" id="402612.FP2532"/>
<sequence>MSSNIRITKICIFCNSEFVARTTVTKYCSLICASRWNKQKVRNAKIEVSNKEVRVIKSITIEDLKAKEFLSVTEASKLIGCSRRNVYKLINAGKLKATNILEKKTIIKRSDLDELFNRPRPEPPQQKEYDVSECCTIGEAQIRFGISQSGLRNLLIKHNVPKIQKHKFVYVPIAVIEKILS</sequence>
<dbReference type="InterPro" id="IPR010093">
    <property type="entry name" value="SinI_DNA-bd"/>
</dbReference>
<dbReference type="HOGENOM" id="CLU_110599_0_0_10"/>
<organism evidence="2 3">
    <name type="scientific">Flavobacterium psychrophilum (strain ATCC 49511 / DSM 21280 / CIP 103535 / JIP02/86)</name>
    <dbReference type="NCBI Taxonomy" id="402612"/>
    <lineage>
        <taxon>Bacteria</taxon>
        <taxon>Pseudomonadati</taxon>
        <taxon>Bacteroidota</taxon>
        <taxon>Flavobacteriia</taxon>
        <taxon>Flavobacteriales</taxon>
        <taxon>Flavobacteriaceae</taxon>
        <taxon>Flavobacterium</taxon>
    </lineage>
</organism>
<proteinExistence type="predicted"/>
<evidence type="ECO:0000259" key="1">
    <source>
        <dbReference type="Pfam" id="PF12728"/>
    </source>
</evidence>
<dbReference type="RefSeq" id="WP_016362000.1">
    <property type="nucleotide sequence ID" value="NC_009613.3"/>
</dbReference>
<keyword evidence="3" id="KW-1185">Reference proteome</keyword>
<evidence type="ECO:0000313" key="3">
    <source>
        <dbReference type="Proteomes" id="UP000006394"/>
    </source>
</evidence>
<dbReference type="AlphaFoldDB" id="R7RTQ6"/>
<dbReference type="Proteomes" id="UP000006394">
    <property type="component" value="Chromosome"/>
</dbReference>
<accession>R7RTQ6</accession>
<gene>
    <name evidence="2" type="ordered locus">FP2532</name>
</gene>
<dbReference type="EnsemblBacteria" id="CDF59555">
    <property type="protein sequence ID" value="CDF59555"/>
    <property type="gene ID" value="FP2532"/>
</dbReference>
<evidence type="ECO:0000313" key="2">
    <source>
        <dbReference type="EMBL" id="CDF59555.1"/>
    </source>
</evidence>
<feature type="domain" description="Helix-turn-helix" evidence="1">
    <location>
        <begin position="69"/>
        <end position="118"/>
    </location>
</feature>
<dbReference type="KEGG" id="fps:FP2532"/>
<dbReference type="GO" id="GO:0003677">
    <property type="term" value="F:DNA binding"/>
    <property type="evidence" value="ECO:0007669"/>
    <property type="project" value="InterPro"/>
</dbReference>
<dbReference type="GeneID" id="66552690"/>
<dbReference type="eggNOG" id="COG2452">
    <property type="taxonomic scope" value="Bacteria"/>
</dbReference>
<protein>
    <submittedName>
        <fullName evidence="2">Probable transposase</fullName>
    </submittedName>
</protein>